<dbReference type="GO" id="GO:0003735">
    <property type="term" value="F:structural constituent of ribosome"/>
    <property type="evidence" value="ECO:0007669"/>
    <property type="project" value="InterPro"/>
</dbReference>
<comment type="caution">
    <text evidence="9">The sequence shown here is derived from an EMBL/GenBank/DDBJ whole genome shotgun (WGS) entry which is preliminary data.</text>
</comment>
<reference evidence="9 10" key="1">
    <citation type="journal article" date="2016" name="Nat. Biotechnol.">
        <title>Measurement of bacterial replication rates in microbial communities.</title>
        <authorList>
            <person name="Brown C.T."/>
            <person name="Olm M.R."/>
            <person name="Thomas B.C."/>
            <person name="Banfield J.F."/>
        </authorList>
    </citation>
    <scope>NUCLEOTIDE SEQUENCE [LARGE SCALE GENOMIC DNA]</scope>
    <source>
        <strain evidence="9">46_33</strain>
    </source>
</reference>
<dbReference type="HAMAP" id="MF_01342">
    <property type="entry name" value="Ribosomal_uL16"/>
    <property type="match status" value="1"/>
</dbReference>
<dbReference type="GeneID" id="78525026"/>
<dbReference type="InterPro" id="IPR036920">
    <property type="entry name" value="Ribosomal_uL16_sf"/>
</dbReference>
<dbReference type="EMBL" id="MNTG01000031">
    <property type="protein sequence ID" value="OLA37258.1"/>
    <property type="molecule type" value="Genomic_DNA"/>
</dbReference>
<dbReference type="NCBIfam" id="TIGR01164">
    <property type="entry name" value="rplP_bact"/>
    <property type="match status" value="1"/>
</dbReference>
<dbReference type="SUPFAM" id="SSF54686">
    <property type="entry name" value="Ribosomal protein L16p/L10e"/>
    <property type="match status" value="1"/>
</dbReference>
<keyword evidence="6 8" id="KW-0694">RNA-binding</keyword>
<evidence type="ECO:0000256" key="5">
    <source>
        <dbReference type="ARBA" id="ARBA00035198"/>
    </source>
</evidence>
<dbReference type="InterPro" id="IPR000114">
    <property type="entry name" value="Ribosomal_uL16_bact-type"/>
</dbReference>
<dbReference type="Pfam" id="PF00252">
    <property type="entry name" value="Ribosomal_L16"/>
    <property type="match status" value="1"/>
</dbReference>
<dbReference type="Gene3D" id="3.90.1170.10">
    <property type="entry name" value="Ribosomal protein L10e/L16"/>
    <property type="match status" value="1"/>
</dbReference>
<protein>
    <recommendedName>
        <fullName evidence="5 6">Large ribosomal subunit protein uL16</fullName>
    </recommendedName>
</protein>
<dbReference type="AlphaFoldDB" id="A0A1Q6R4G2"/>
<evidence type="ECO:0000313" key="9">
    <source>
        <dbReference type="EMBL" id="OLA37258.1"/>
    </source>
</evidence>
<evidence type="ECO:0000256" key="2">
    <source>
        <dbReference type="ARBA" id="ARBA00022555"/>
    </source>
</evidence>
<keyword evidence="3 6" id="KW-0689">Ribosomal protein</keyword>
<dbReference type="GO" id="GO:0006412">
    <property type="term" value="P:translation"/>
    <property type="evidence" value="ECO:0007669"/>
    <property type="project" value="UniProtKB-UniRule"/>
</dbReference>
<dbReference type="InterPro" id="IPR016180">
    <property type="entry name" value="Ribosomal_uL16_dom"/>
</dbReference>
<proteinExistence type="inferred from homology"/>
<dbReference type="InterPro" id="IPR020798">
    <property type="entry name" value="Ribosomal_uL16_CS"/>
</dbReference>
<dbReference type="FunFam" id="3.90.1170.10:FF:000001">
    <property type="entry name" value="50S ribosomal protein L16"/>
    <property type="match status" value="1"/>
</dbReference>
<comment type="similarity">
    <text evidence="1 6 7">Belongs to the universal ribosomal protein uL16 family.</text>
</comment>
<dbReference type="RefSeq" id="WP_021719364.1">
    <property type="nucleotide sequence ID" value="NZ_CABKPS010000041.1"/>
</dbReference>
<keyword evidence="4 6" id="KW-0687">Ribonucleoprotein</keyword>
<dbReference type="CDD" id="cd01433">
    <property type="entry name" value="Ribosomal_L16_L10e"/>
    <property type="match status" value="1"/>
</dbReference>
<dbReference type="Proteomes" id="UP000186777">
    <property type="component" value="Unassembled WGS sequence"/>
</dbReference>
<evidence type="ECO:0000256" key="7">
    <source>
        <dbReference type="RuleBase" id="RU004413"/>
    </source>
</evidence>
<evidence type="ECO:0000256" key="4">
    <source>
        <dbReference type="ARBA" id="ARBA00023274"/>
    </source>
</evidence>
<dbReference type="GO" id="GO:0022625">
    <property type="term" value="C:cytosolic large ribosomal subunit"/>
    <property type="evidence" value="ECO:0007669"/>
    <property type="project" value="TreeGrafter"/>
</dbReference>
<name>A0A1Q6R4G2_9FIRM</name>
<dbReference type="STRING" id="626940.BHW43_06750"/>
<dbReference type="InterPro" id="IPR047873">
    <property type="entry name" value="Ribosomal_uL16"/>
</dbReference>
<evidence type="ECO:0000256" key="3">
    <source>
        <dbReference type="ARBA" id="ARBA00022980"/>
    </source>
</evidence>
<organism evidence="9 10">
    <name type="scientific">Phascolarctobacterium succinatutens</name>
    <dbReference type="NCBI Taxonomy" id="626940"/>
    <lineage>
        <taxon>Bacteria</taxon>
        <taxon>Bacillati</taxon>
        <taxon>Bacillota</taxon>
        <taxon>Negativicutes</taxon>
        <taxon>Acidaminococcales</taxon>
        <taxon>Acidaminococcaceae</taxon>
        <taxon>Phascolarctobacterium</taxon>
    </lineage>
</organism>
<comment type="function">
    <text evidence="6 8">Binds 23S rRNA and is also seen to make contacts with the A and possibly P site tRNAs.</text>
</comment>
<accession>A0A1Q6R4G2</accession>
<gene>
    <name evidence="6" type="primary">rplP</name>
    <name evidence="9" type="ORF">BHW43_06750</name>
</gene>
<sequence>MLLPKRVKHRKQHRGRMTGRAMRGNRIAHGDFGLVALEPAWITNRQIEAARIAMTRYIKRGGQVWIQIFPDKPITAKPAETRMGSGKGSPEYWVAVVKPGRVLFEMNGVSEEVAKEAMRLASHKLPIKCKFVTRAQQEAEAAAQEKGGEA</sequence>
<keyword evidence="2 6" id="KW-0820">tRNA-binding</keyword>
<comment type="subunit">
    <text evidence="6 8">Part of the 50S ribosomal subunit.</text>
</comment>
<keyword evidence="6 8" id="KW-0699">rRNA-binding</keyword>
<evidence type="ECO:0000256" key="8">
    <source>
        <dbReference type="RuleBase" id="RU004414"/>
    </source>
</evidence>
<dbReference type="PANTHER" id="PTHR12220:SF13">
    <property type="entry name" value="LARGE RIBOSOMAL SUBUNIT PROTEIN UL16M"/>
    <property type="match status" value="1"/>
</dbReference>
<dbReference type="PRINTS" id="PR00060">
    <property type="entry name" value="RIBOSOMALL16"/>
</dbReference>
<evidence type="ECO:0000256" key="6">
    <source>
        <dbReference type="HAMAP-Rule" id="MF_01342"/>
    </source>
</evidence>
<evidence type="ECO:0000313" key="10">
    <source>
        <dbReference type="Proteomes" id="UP000186777"/>
    </source>
</evidence>
<dbReference type="PANTHER" id="PTHR12220">
    <property type="entry name" value="50S/60S RIBOSOMAL PROTEIN L16"/>
    <property type="match status" value="1"/>
</dbReference>
<dbReference type="GO" id="GO:0000049">
    <property type="term" value="F:tRNA binding"/>
    <property type="evidence" value="ECO:0007669"/>
    <property type="project" value="UniProtKB-KW"/>
</dbReference>
<dbReference type="PROSITE" id="PS00701">
    <property type="entry name" value="RIBOSOMAL_L16_2"/>
    <property type="match status" value="1"/>
</dbReference>
<evidence type="ECO:0000256" key="1">
    <source>
        <dbReference type="ARBA" id="ARBA00008931"/>
    </source>
</evidence>
<dbReference type="GO" id="GO:0019843">
    <property type="term" value="F:rRNA binding"/>
    <property type="evidence" value="ECO:0007669"/>
    <property type="project" value="UniProtKB-UniRule"/>
</dbReference>